<accession>A0ABY3VPZ6</accession>
<evidence type="ECO:0000256" key="1">
    <source>
        <dbReference type="SAM" id="SignalP"/>
    </source>
</evidence>
<proteinExistence type="predicted"/>
<organism evidence="3 4">
    <name type="scientific">Mycobacterium paraterrae</name>
    <dbReference type="NCBI Taxonomy" id="577492"/>
    <lineage>
        <taxon>Bacteria</taxon>
        <taxon>Bacillati</taxon>
        <taxon>Actinomycetota</taxon>
        <taxon>Actinomycetes</taxon>
        <taxon>Mycobacteriales</taxon>
        <taxon>Mycobacteriaceae</taxon>
        <taxon>Mycobacterium</taxon>
    </lineage>
</organism>
<evidence type="ECO:0000313" key="3">
    <source>
        <dbReference type="EMBL" id="UMB69287.1"/>
    </source>
</evidence>
<feature type="signal peptide" evidence="1">
    <location>
        <begin position="1"/>
        <end position="35"/>
    </location>
</feature>
<gene>
    <name evidence="3" type="ORF">MKK62_23520</name>
</gene>
<reference evidence="3" key="1">
    <citation type="submission" date="2022-08" db="EMBL/GenBank/DDBJ databases">
        <title>Whole genome sequencing of non-tuberculosis mycobacteria type-strains.</title>
        <authorList>
            <person name="Igarashi Y."/>
            <person name="Osugi A."/>
            <person name="Mitarai S."/>
        </authorList>
    </citation>
    <scope>NUCLEOTIDE SEQUENCE</scope>
    <source>
        <strain evidence="3">DSM 45127</strain>
    </source>
</reference>
<keyword evidence="4" id="KW-1185">Reference proteome</keyword>
<dbReference type="RefSeq" id="WP_240261021.1">
    <property type="nucleotide sequence ID" value="NZ_CP092488.2"/>
</dbReference>
<sequence length="511" mass="52667">MSGRKLRFTGLGMVATAGAGFLSLAAMFNPTSAHADDIGLVVGGSGTPIPGSDYVESAALHYLFPTYGPGITFYQATPENPFGEGVYTPEGLYPLTGVHTLPFNYPSGADGFPDQSTSVGQGDTILLNTIESEIHNGNTATVFGYSQSSVIAGNVMELLKADGVPNNEVNFLLVADETAPNGGLLSRFDGFTDVAGNTHSLPLNLPSLGVAFDGATPASDYPTQIYTIEYDGFADFPKYPINLLSDLNAFLGIETLHGTYLNGGNGTGGLGDGPSLGDIQNATPLPVSDADTMTNYYMITTLGGTDSAAGEQITAPLVAILPKPLQELLGPDLTYLINLGYGDGSQGWADGPADVNTPFGLFPDVSMSDVFSQLSTLTQQGIQNLATDTDPYTSATASSGQSLAELAAALQADLANPAASFTDFVNAITTASSAAYSALLPTADIINALVTSMPAYDLSLFSANIATGDLSDAFGLPIAADTALLTLAGGFELEVVTQAVSQIQDAFSGLF</sequence>
<dbReference type="EMBL" id="CP092488">
    <property type="protein sequence ID" value="UMB69287.1"/>
    <property type="molecule type" value="Genomic_DNA"/>
</dbReference>
<dbReference type="InterPro" id="IPR013228">
    <property type="entry name" value="PE-PPE_C"/>
</dbReference>
<evidence type="ECO:0000259" key="2">
    <source>
        <dbReference type="Pfam" id="PF08237"/>
    </source>
</evidence>
<feature type="chain" id="PRO_5046093001" evidence="1">
    <location>
        <begin position="36"/>
        <end position="511"/>
    </location>
</feature>
<dbReference type="Proteomes" id="UP001055336">
    <property type="component" value="Chromosome"/>
</dbReference>
<keyword evidence="1" id="KW-0732">Signal</keyword>
<name>A0ABY3VPZ6_9MYCO</name>
<feature type="domain" description="PE-PPE" evidence="2">
    <location>
        <begin position="84"/>
        <end position="341"/>
    </location>
</feature>
<evidence type="ECO:0000313" key="4">
    <source>
        <dbReference type="Proteomes" id="UP001055336"/>
    </source>
</evidence>
<dbReference type="InterPro" id="IPR029058">
    <property type="entry name" value="AB_hydrolase_fold"/>
</dbReference>
<protein>
    <submittedName>
        <fullName evidence="3">PE-PPE domain-containing protein</fullName>
    </submittedName>
</protein>
<dbReference type="Gene3D" id="3.40.50.1820">
    <property type="entry name" value="alpha/beta hydrolase"/>
    <property type="match status" value="1"/>
</dbReference>
<dbReference type="Pfam" id="PF08237">
    <property type="entry name" value="PE-PPE"/>
    <property type="match status" value="1"/>
</dbReference>